<name>A0AAJ8JVL4_9TREE</name>
<feature type="transmembrane region" description="Helical" evidence="4">
    <location>
        <begin position="106"/>
        <end position="131"/>
    </location>
</feature>
<feature type="transmembrane region" description="Helical" evidence="4">
    <location>
        <begin position="168"/>
        <end position="187"/>
    </location>
</feature>
<reference evidence="5" key="1">
    <citation type="submission" date="2016-06" db="EMBL/GenBank/DDBJ databases">
        <authorList>
            <person name="Cuomo C."/>
            <person name="Litvintseva A."/>
            <person name="Heitman J."/>
            <person name="Chen Y."/>
            <person name="Sun S."/>
            <person name="Springer D."/>
            <person name="Dromer F."/>
            <person name="Young S."/>
            <person name="Zeng Q."/>
            <person name="Chapman S."/>
            <person name="Gujja S."/>
            <person name="Saif S."/>
            <person name="Birren B."/>
        </authorList>
    </citation>
    <scope>NUCLEOTIDE SEQUENCE</scope>
    <source>
        <strain evidence="5">CBS 7841</strain>
    </source>
</reference>
<evidence type="ECO:0000256" key="4">
    <source>
        <dbReference type="SAM" id="Phobius"/>
    </source>
</evidence>
<evidence type="ECO:0000313" key="5">
    <source>
        <dbReference type="EMBL" id="WVN89187.1"/>
    </source>
</evidence>
<feature type="transmembrane region" description="Helical" evidence="4">
    <location>
        <begin position="365"/>
        <end position="383"/>
    </location>
</feature>
<feature type="transmembrane region" description="Helical" evidence="4">
    <location>
        <begin position="299"/>
        <end position="319"/>
    </location>
</feature>
<keyword evidence="4" id="KW-1133">Transmembrane helix</keyword>
<dbReference type="AlphaFoldDB" id="A0AAJ8JVL4"/>
<dbReference type="GO" id="GO:0016020">
    <property type="term" value="C:membrane"/>
    <property type="evidence" value="ECO:0007669"/>
    <property type="project" value="UniProtKB-SubCell"/>
</dbReference>
<gene>
    <name evidence="5" type="ORF">L203_104403</name>
</gene>
<dbReference type="EMBL" id="CP143788">
    <property type="protein sequence ID" value="WVN89187.1"/>
    <property type="molecule type" value="Genomic_DNA"/>
</dbReference>
<dbReference type="InterPro" id="IPR011701">
    <property type="entry name" value="MFS"/>
</dbReference>
<dbReference type="Gene3D" id="1.20.1250.20">
    <property type="entry name" value="MFS general substrate transporter like domains"/>
    <property type="match status" value="2"/>
</dbReference>
<dbReference type="PANTHER" id="PTHR11360:SF287">
    <property type="entry name" value="MFS MONOCARBOXYLATE TRANSPORTER"/>
    <property type="match status" value="1"/>
</dbReference>
<reference evidence="5" key="3">
    <citation type="submission" date="2024-01" db="EMBL/GenBank/DDBJ databases">
        <authorList>
            <person name="Coelho M.A."/>
            <person name="David-Palma M."/>
            <person name="Shea T."/>
            <person name="Sun S."/>
            <person name="Cuomo C.A."/>
            <person name="Heitman J."/>
        </authorList>
    </citation>
    <scope>NUCLEOTIDE SEQUENCE</scope>
    <source>
        <strain evidence="5">CBS 7841</strain>
    </source>
</reference>
<feature type="transmembrane region" description="Helical" evidence="4">
    <location>
        <begin position="227"/>
        <end position="247"/>
    </location>
</feature>
<feature type="region of interest" description="Disordered" evidence="3">
    <location>
        <begin position="24"/>
        <end position="55"/>
    </location>
</feature>
<comment type="subcellular location">
    <subcellularLocation>
        <location evidence="1">Membrane</location>
        <topology evidence="1">Multi-pass membrane protein</topology>
    </subcellularLocation>
</comment>
<reference evidence="5" key="2">
    <citation type="journal article" date="2022" name="Elife">
        <title>Obligate sexual reproduction of a homothallic fungus closely related to the Cryptococcus pathogenic species complex.</title>
        <authorList>
            <person name="Passer A.R."/>
            <person name="Clancey S.A."/>
            <person name="Shea T."/>
            <person name="David-Palma M."/>
            <person name="Averette A.F."/>
            <person name="Boekhout T."/>
            <person name="Porcel B.M."/>
            <person name="Nowrousian M."/>
            <person name="Cuomo C.A."/>
            <person name="Sun S."/>
            <person name="Heitman J."/>
            <person name="Coelho M.A."/>
        </authorList>
    </citation>
    <scope>NUCLEOTIDE SEQUENCE</scope>
    <source>
        <strain evidence="5">CBS 7841</strain>
    </source>
</reference>
<organism evidence="5 6">
    <name type="scientific">Cryptococcus depauperatus CBS 7841</name>
    <dbReference type="NCBI Taxonomy" id="1295531"/>
    <lineage>
        <taxon>Eukaryota</taxon>
        <taxon>Fungi</taxon>
        <taxon>Dikarya</taxon>
        <taxon>Basidiomycota</taxon>
        <taxon>Agaricomycotina</taxon>
        <taxon>Tremellomycetes</taxon>
        <taxon>Tremellales</taxon>
        <taxon>Cryptococcaceae</taxon>
        <taxon>Cryptococcus</taxon>
    </lineage>
</organism>
<dbReference type="Pfam" id="PF07690">
    <property type="entry name" value="MFS_1"/>
    <property type="match status" value="1"/>
</dbReference>
<dbReference type="KEGG" id="cdep:91088613"/>
<keyword evidence="4" id="KW-0472">Membrane</keyword>
<dbReference type="GeneID" id="91088613"/>
<evidence type="ECO:0000313" key="6">
    <source>
        <dbReference type="Proteomes" id="UP000094043"/>
    </source>
</evidence>
<dbReference type="GO" id="GO:0022857">
    <property type="term" value="F:transmembrane transporter activity"/>
    <property type="evidence" value="ECO:0007669"/>
    <property type="project" value="InterPro"/>
</dbReference>
<keyword evidence="6" id="KW-1185">Reference proteome</keyword>
<feature type="transmembrane region" description="Helical" evidence="4">
    <location>
        <begin position="440"/>
        <end position="461"/>
    </location>
</feature>
<feature type="transmembrane region" description="Helical" evidence="4">
    <location>
        <begin position="340"/>
        <end position="359"/>
    </location>
</feature>
<dbReference type="RefSeq" id="XP_066069887.1">
    <property type="nucleotide sequence ID" value="XM_066213790.1"/>
</dbReference>
<feature type="transmembrane region" description="Helical" evidence="4">
    <location>
        <begin position="395"/>
        <end position="420"/>
    </location>
</feature>
<evidence type="ECO:0008006" key="7">
    <source>
        <dbReference type="Google" id="ProtNLM"/>
    </source>
</evidence>
<evidence type="ECO:0000256" key="3">
    <source>
        <dbReference type="SAM" id="MobiDB-lite"/>
    </source>
</evidence>
<accession>A0AAJ8JVL4</accession>
<dbReference type="InterPro" id="IPR050327">
    <property type="entry name" value="Proton-linked_MCT"/>
</dbReference>
<evidence type="ECO:0000256" key="2">
    <source>
        <dbReference type="ARBA" id="ARBA00006727"/>
    </source>
</evidence>
<protein>
    <recommendedName>
        <fullName evidence="7">Major facilitator superfamily (MFS) profile domain-containing protein</fullName>
    </recommendedName>
</protein>
<feature type="transmembrane region" description="Helical" evidence="4">
    <location>
        <begin position="138"/>
        <end position="156"/>
    </location>
</feature>
<keyword evidence="4" id="KW-0812">Transmembrane</keyword>
<feature type="transmembrane region" description="Helical" evidence="4">
    <location>
        <begin position="199"/>
        <end position="221"/>
    </location>
</feature>
<sequence>MSSEMASRSSSRATNVVVSEAENSTFVTDAADGDQPQEFQYSEGQGEEEAQESLSNLPPVDGGWGAWTYLAAATGLESQLIGLGFANSYGVFLDYYSARFPLNVNMLPIVGTIAVGEMYLLLSPLTLWLAIHPGQRTMTMWAGLVIISASFLGAAFSQSTGGLVATQGVLYGLGGTMLYCPTTVYMFEWWSKRRGFSAGVMFAGTGAGGLVMPFVSIALLQRYGSRIALLSIGITYTILLGLLIPFIRPRIPVSTHIIVRRQPKIRWSFLRHRPFWLLWAGVLFQGLASFMPGTYLPSYATALSLSPTFGTLSIALMNLARVPGQVILGYLSDTIGPRKLILGISAASALSVFAGWGSAIDQGGLVAFSLTFGAVAGSYSALFPRFISIVNADNLSLAAILYALFSFARGLGSLCSGPLSSLLMSSHTLSGTKGGYGVEGFGALILWTGAGMVASGVGAGYKGFKVD</sequence>
<comment type="similarity">
    <text evidence="2">Belongs to the major facilitator superfamily. Monocarboxylate porter (TC 2.A.1.13) family.</text>
</comment>
<feature type="transmembrane region" description="Helical" evidence="4">
    <location>
        <begin position="275"/>
        <end position="293"/>
    </location>
</feature>
<dbReference type="PANTHER" id="PTHR11360">
    <property type="entry name" value="MONOCARBOXYLATE TRANSPORTER"/>
    <property type="match status" value="1"/>
</dbReference>
<dbReference type="Proteomes" id="UP000094043">
    <property type="component" value="Chromosome 5"/>
</dbReference>
<dbReference type="SUPFAM" id="SSF103473">
    <property type="entry name" value="MFS general substrate transporter"/>
    <property type="match status" value="1"/>
</dbReference>
<evidence type="ECO:0000256" key="1">
    <source>
        <dbReference type="ARBA" id="ARBA00004141"/>
    </source>
</evidence>
<dbReference type="InterPro" id="IPR036259">
    <property type="entry name" value="MFS_trans_sf"/>
</dbReference>
<proteinExistence type="inferred from homology"/>